<feature type="transmembrane region" description="Helical" evidence="3">
    <location>
        <begin position="381"/>
        <end position="397"/>
    </location>
</feature>
<dbReference type="PANTHER" id="PTHR22550">
    <property type="entry name" value="SPORE GERMINATION PROTEIN"/>
    <property type="match status" value="1"/>
</dbReference>
<comment type="similarity">
    <text evidence="1">Belongs to the GerABKA family.</text>
</comment>
<dbReference type="InterPro" id="IPR050768">
    <property type="entry name" value="UPF0353/GerABKA_families"/>
</dbReference>
<sequence>MKRVKDAFDERAAALDGLLGVGRSFDMIGRTLRIGGRRARLWVVNGYADDTVLERAISAWLPIPSLEDVGTLQAFADRYVSVCDATVETDRLKAVTSVFAGKTLLIIDGFSGGVVLDAKQFPLRSVEEPDTSKVLRGSHDGFGESVMKNAALLRRRIRDSQLTLESLQVGTRSRTDVVLCYMENRVDRKLLDQLRKKLEAMDVGSTAMSQESVAEAIAPPQWWNPFPKTRYTERPDVAAASVLEGDILLMIDNTPAVMLLPCSLFRFLEEVNDYYFPPLVGTYLRIVRVIVLLLTLFVTPLWYLLVKSPDTLRQSLHFLLIEDEYYVPLILQLLLVEFIIDVLKLASLNTPDVLSNSFSMLGALILGDFAVQARWLVPEVLVYMAFVAIANYAQHSYEMGYAVKLCRMVLLLLIWLFDWWGFIGGILGILALIASTRPLIGKGYLYPLIPFNGKDLWALLHHRPIDRNNS</sequence>
<name>A0A810PX23_9FIRM</name>
<dbReference type="PIRSF" id="PIRSF005690">
    <property type="entry name" value="GerBA"/>
    <property type="match status" value="1"/>
</dbReference>
<protein>
    <submittedName>
        <fullName evidence="4">Spore germination protein</fullName>
    </submittedName>
</protein>
<dbReference type="KEGG" id="vcop:MM50RIKEN_04920"/>
<proteinExistence type="inferred from homology"/>
<evidence type="ECO:0000256" key="3">
    <source>
        <dbReference type="SAM" id="Phobius"/>
    </source>
</evidence>
<dbReference type="AlphaFoldDB" id="A0A810PX23"/>
<evidence type="ECO:0000313" key="5">
    <source>
        <dbReference type="Proteomes" id="UP000681035"/>
    </source>
</evidence>
<evidence type="ECO:0000256" key="1">
    <source>
        <dbReference type="ARBA" id="ARBA00005278"/>
    </source>
</evidence>
<dbReference type="Proteomes" id="UP000681035">
    <property type="component" value="Chromosome"/>
</dbReference>
<dbReference type="GO" id="GO:0009847">
    <property type="term" value="P:spore germination"/>
    <property type="evidence" value="ECO:0007669"/>
    <property type="project" value="InterPro"/>
</dbReference>
<dbReference type="Pfam" id="PF03323">
    <property type="entry name" value="GerA"/>
    <property type="match status" value="1"/>
</dbReference>
<dbReference type="RefSeq" id="WP_213541595.1">
    <property type="nucleotide sequence ID" value="NZ_AP023418.1"/>
</dbReference>
<keyword evidence="3" id="KW-0812">Transmembrane</keyword>
<keyword evidence="3" id="KW-1133">Transmembrane helix</keyword>
<organism evidence="4 5">
    <name type="scientific">Vescimonas coprocola</name>
    <dbReference type="NCBI Taxonomy" id="2714355"/>
    <lineage>
        <taxon>Bacteria</taxon>
        <taxon>Bacillati</taxon>
        <taxon>Bacillota</taxon>
        <taxon>Clostridia</taxon>
        <taxon>Eubacteriales</taxon>
        <taxon>Oscillospiraceae</taxon>
        <taxon>Vescimonas</taxon>
    </lineage>
</organism>
<gene>
    <name evidence="4" type="ORF">MM50RIKEN_04920</name>
</gene>
<dbReference type="InterPro" id="IPR004995">
    <property type="entry name" value="Spore_Ger"/>
</dbReference>
<keyword evidence="5" id="KW-1185">Reference proteome</keyword>
<dbReference type="PANTHER" id="PTHR22550:SF9">
    <property type="entry name" value="STAGE V SPORULATION PROTEIN AF"/>
    <property type="match status" value="1"/>
</dbReference>
<evidence type="ECO:0000313" key="4">
    <source>
        <dbReference type="EMBL" id="BCK80729.1"/>
    </source>
</evidence>
<feature type="transmembrane region" description="Helical" evidence="3">
    <location>
        <begin position="409"/>
        <end position="434"/>
    </location>
</feature>
<feature type="transmembrane region" description="Helical" evidence="3">
    <location>
        <begin position="286"/>
        <end position="305"/>
    </location>
</feature>
<accession>A0A810PX23</accession>
<keyword evidence="2 3" id="KW-0472">Membrane</keyword>
<evidence type="ECO:0000256" key="2">
    <source>
        <dbReference type="ARBA" id="ARBA00023136"/>
    </source>
</evidence>
<reference evidence="4" key="1">
    <citation type="submission" date="2020-09" db="EMBL/GenBank/DDBJ databases">
        <title>New species isolated from human feces.</title>
        <authorList>
            <person name="Kitahara M."/>
            <person name="Shigeno Y."/>
            <person name="Shime M."/>
            <person name="Matsumoto Y."/>
            <person name="Nakamura S."/>
            <person name="Motooka D."/>
            <person name="Fukuoka S."/>
            <person name="Nishikawa H."/>
            <person name="Benno Y."/>
        </authorList>
    </citation>
    <scope>NUCLEOTIDE SEQUENCE</scope>
    <source>
        <strain evidence="4">MM50</strain>
    </source>
</reference>
<dbReference type="EMBL" id="AP023418">
    <property type="protein sequence ID" value="BCK80729.1"/>
    <property type="molecule type" value="Genomic_DNA"/>
</dbReference>
<dbReference type="GO" id="GO:0016020">
    <property type="term" value="C:membrane"/>
    <property type="evidence" value="ECO:0007669"/>
    <property type="project" value="InterPro"/>
</dbReference>